<dbReference type="GO" id="GO:0015140">
    <property type="term" value="F:malate transmembrane transporter activity"/>
    <property type="evidence" value="ECO:0007669"/>
    <property type="project" value="InterPro"/>
</dbReference>
<evidence type="ECO:0000256" key="2">
    <source>
        <dbReference type="ARBA" id="ARBA00022692"/>
    </source>
</evidence>
<evidence type="ECO:0000256" key="3">
    <source>
        <dbReference type="ARBA" id="ARBA00022989"/>
    </source>
</evidence>
<evidence type="ECO:0000256" key="5">
    <source>
        <dbReference type="SAM" id="Phobius"/>
    </source>
</evidence>
<comment type="caution">
    <text evidence="6">The sequence shown here is derived from an EMBL/GenBank/DDBJ whole genome shotgun (WGS) entry which is preliminary data.</text>
</comment>
<sequence>MLTNVFLYCCIWGLLLTRFYYYPYTFKTSFMHPTESLFVPASIVSFGTILINISQYGPPRSGEWLDTTTWILFWFNATLAVMFSAGIYLTIWSTQTFTIAQMTPIWIFPAYPLLIIGSHAAVLSHSASERRALHILVGGTTIQGVGFLVSMTVYSAFIYRLMTQKLPKENLRPAMFVSVGPSAFTVAGLVGMAESADRVFPPHFMGDGRLAAMIIRIVANFAALWLWGLAIFFFFIAVFAHWSAVSRGRMIFSMTWYSFVFPNTALVTATFAIGKAFECPEIEIAGCVMTIFLLMTYCFVTAMMVRAVVLRHILWPSKGEDKDEGGFRIRELQPTVPPIFGG</sequence>
<feature type="transmembrane region" description="Helical" evidence="5">
    <location>
        <begin position="174"/>
        <end position="193"/>
    </location>
</feature>
<dbReference type="PANTHER" id="PTHR31162:SF3">
    <property type="entry name" value="TRANSPORTER_MALIC ACID TRANSPORT PROTEIN, PUTATIVE-RELATED"/>
    <property type="match status" value="1"/>
</dbReference>
<dbReference type="InterPro" id="IPR030185">
    <property type="entry name" value="Mae1"/>
</dbReference>
<comment type="subcellular location">
    <subcellularLocation>
        <location evidence="1">Membrane</location>
        <topology evidence="1">Multi-pass membrane protein</topology>
    </subcellularLocation>
</comment>
<name>A0A1B7NTE0_9EURO</name>
<keyword evidence="7" id="KW-1185">Reference proteome</keyword>
<reference evidence="6 7" key="1">
    <citation type="submission" date="2015-07" db="EMBL/GenBank/DDBJ databases">
        <title>Emmonsia species relationships and genome sequence.</title>
        <authorList>
            <person name="Cuomo C.A."/>
            <person name="Schwartz I.S."/>
            <person name="Kenyon C."/>
            <person name="de Hoog G.S."/>
            <person name="Govender N.P."/>
            <person name="Botha A."/>
            <person name="Moreno L."/>
            <person name="de Vries M."/>
            <person name="Munoz J.F."/>
            <person name="Stielow J.B."/>
        </authorList>
    </citation>
    <scope>NUCLEOTIDE SEQUENCE [LARGE SCALE GENOMIC DNA]</scope>
    <source>
        <strain evidence="6 7">CBS 136260</strain>
    </source>
</reference>
<dbReference type="AlphaFoldDB" id="A0A1B7NTE0"/>
<evidence type="ECO:0000256" key="1">
    <source>
        <dbReference type="ARBA" id="ARBA00004141"/>
    </source>
</evidence>
<evidence type="ECO:0000313" key="7">
    <source>
        <dbReference type="Proteomes" id="UP000091918"/>
    </source>
</evidence>
<evidence type="ECO:0000256" key="4">
    <source>
        <dbReference type="ARBA" id="ARBA00023136"/>
    </source>
</evidence>
<feature type="transmembrane region" description="Helical" evidence="5">
    <location>
        <begin position="6"/>
        <end position="24"/>
    </location>
</feature>
<dbReference type="Gene3D" id="1.50.10.150">
    <property type="entry name" value="Voltage-dependent anion channel"/>
    <property type="match status" value="1"/>
</dbReference>
<dbReference type="Pfam" id="PF03595">
    <property type="entry name" value="SLAC1"/>
    <property type="match status" value="1"/>
</dbReference>
<feature type="transmembrane region" description="Helical" evidence="5">
    <location>
        <begin position="254"/>
        <end position="277"/>
    </location>
</feature>
<gene>
    <name evidence="6" type="ORF">ACJ72_05629</name>
</gene>
<evidence type="ECO:0008006" key="8">
    <source>
        <dbReference type="Google" id="ProtNLM"/>
    </source>
</evidence>
<dbReference type="EMBL" id="LGUA01000812">
    <property type="protein sequence ID" value="OAX80048.1"/>
    <property type="molecule type" value="Genomic_DNA"/>
</dbReference>
<evidence type="ECO:0000313" key="6">
    <source>
        <dbReference type="EMBL" id="OAX80048.1"/>
    </source>
</evidence>
<feature type="transmembrane region" description="Helical" evidence="5">
    <location>
        <begin position="213"/>
        <end position="242"/>
    </location>
</feature>
<proteinExistence type="predicted"/>
<feature type="transmembrane region" description="Helical" evidence="5">
    <location>
        <begin position="69"/>
        <end position="91"/>
    </location>
</feature>
<dbReference type="GO" id="GO:0016020">
    <property type="term" value="C:membrane"/>
    <property type="evidence" value="ECO:0007669"/>
    <property type="project" value="UniProtKB-SubCell"/>
</dbReference>
<feature type="transmembrane region" description="Helical" evidence="5">
    <location>
        <begin position="142"/>
        <end position="162"/>
    </location>
</feature>
<organism evidence="6 7">
    <name type="scientific">Emergomyces africanus</name>
    <dbReference type="NCBI Taxonomy" id="1955775"/>
    <lineage>
        <taxon>Eukaryota</taxon>
        <taxon>Fungi</taxon>
        <taxon>Dikarya</taxon>
        <taxon>Ascomycota</taxon>
        <taxon>Pezizomycotina</taxon>
        <taxon>Eurotiomycetes</taxon>
        <taxon>Eurotiomycetidae</taxon>
        <taxon>Onygenales</taxon>
        <taxon>Ajellomycetaceae</taxon>
        <taxon>Emergomyces</taxon>
    </lineage>
</organism>
<keyword evidence="2 5" id="KW-0812">Transmembrane</keyword>
<dbReference type="InterPro" id="IPR038665">
    <property type="entry name" value="Voltage-dep_anion_channel_sf"/>
</dbReference>
<dbReference type="Proteomes" id="UP000091918">
    <property type="component" value="Unassembled WGS sequence"/>
</dbReference>
<dbReference type="OrthoDB" id="2901184at2759"/>
<dbReference type="CDD" id="cd09317">
    <property type="entry name" value="TDT_Mae1_like"/>
    <property type="match status" value="1"/>
</dbReference>
<dbReference type="STRING" id="1658172.A0A1B7NTE0"/>
<keyword evidence="3 5" id="KW-1133">Transmembrane helix</keyword>
<dbReference type="PANTHER" id="PTHR31162">
    <property type="entry name" value="MALIC ACID TRANSPORT PROTEIN-RELATED"/>
    <property type="match status" value="1"/>
</dbReference>
<accession>A0A1B7NTE0</accession>
<feature type="transmembrane region" description="Helical" evidence="5">
    <location>
        <begin position="283"/>
        <end position="309"/>
    </location>
</feature>
<protein>
    <recommendedName>
        <fullName evidence="8">C4-dicarboxylate transporter/malic acid transporter</fullName>
    </recommendedName>
</protein>
<keyword evidence="4 5" id="KW-0472">Membrane</keyword>
<dbReference type="InterPro" id="IPR004695">
    <property type="entry name" value="SLAC1/Mae1/Ssu1/TehA"/>
</dbReference>
<feature type="transmembrane region" description="Helical" evidence="5">
    <location>
        <begin position="103"/>
        <end position="122"/>
    </location>
</feature>